<reference evidence="2" key="1">
    <citation type="journal article" date="2020" name="mSystems">
        <title>Genome- and Community-Level Interaction Insights into Carbon Utilization and Element Cycling Functions of Hydrothermarchaeota in Hydrothermal Sediment.</title>
        <authorList>
            <person name="Zhou Z."/>
            <person name="Liu Y."/>
            <person name="Xu W."/>
            <person name="Pan J."/>
            <person name="Luo Z.H."/>
            <person name="Li M."/>
        </authorList>
    </citation>
    <scope>NUCLEOTIDE SEQUENCE [LARGE SCALE GENOMIC DNA]</scope>
    <source>
        <strain evidence="2">SpSt-1071</strain>
    </source>
</reference>
<accession>A0A7C5RF11</accession>
<dbReference type="InterPro" id="IPR007484">
    <property type="entry name" value="Peptidase_M28"/>
</dbReference>
<comment type="caution">
    <text evidence="2">The sequence shown here is derived from an EMBL/GenBank/DDBJ whole genome shotgun (WGS) entry which is preliminary data.</text>
</comment>
<sequence length="243" mass="27249">MEGKKPSEIFRKLVALGPVPHEREDETYGERLRALGFERKPGAWVLRPEARVILTAHLDTVEFTPATDLQEEKREGRKIVRGKDGGLGADDKAGVALVLYLHSLLPEVGFALFLGEEEGRKGSQEALDAGLFRNARAMISLDRRGKEEIIFVQKGKETGSLQTAQWLADRLGMGHRPSDKGSRTDSYTFADRIPECLNVAVGYHNPHSDKDEQDLDYLDLLGERLAQVPWEELPVHRTPPTWT</sequence>
<dbReference type="AlphaFoldDB" id="A0A7C5RF11"/>
<dbReference type="SUPFAM" id="SSF53187">
    <property type="entry name" value="Zn-dependent exopeptidases"/>
    <property type="match status" value="1"/>
</dbReference>
<dbReference type="Gene3D" id="3.40.630.10">
    <property type="entry name" value="Zn peptidases"/>
    <property type="match status" value="1"/>
</dbReference>
<name>A0A7C5RF11_9DEIN</name>
<proteinExistence type="predicted"/>
<dbReference type="EMBL" id="DRXE01000247">
    <property type="protein sequence ID" value="HHM68400.1"/>
    <property type="molecule type" value="Genomic_DNA"/>
</dbReference>
<organism evidence="2">
    <name type="scientific">Thermus caliditerrae</name>
    <dbReference type="NCBI Taxonomy" id="1330700"/>
    <lineage>
        <taxon>Bacteria</taxon>
        <taxon>Thermotogati</taxon>
        <taxon>Deinococcota</taxon>
        <taxon>Deinococci</taxon>
        <taxon>Thermales</taxon>
        <taxon>Thermaceae</taxon>
        <taxon>Thermus</taxon>
    </lineage>
</organism>
<evidence type="ECO:0000313" key="2">
    <source>
        <dbReference type="EMBL" id="HHM68400.1"/>
    </source>
</evidence>
<dbReference type="Pfam" id="PF04389">
    <property type="entry name" value="Peptidase_M28"/>
    <property type="match status" value="1"/>
</dbReference>
<evidence type="ECO:0000259" key="1">
    <source>
        <dbReference type="Pfam" id="PF04389"/>
    </source>
</evidence>
<protein>
    <submittedName>
        <fullName evidence="2">M28 family peptidase</fullName>
    </submittedName>
</protein>
<feature type="domain" description="Peptidase M28" evidence="1">
    <location>
        <begin position="49"/>
        <end position="214"/>
    </location>
</feature>
<gene>
    <name evidence="2" type="ORF">ENM28_06830</name>
</gene>